<protein>
    <recommendedName>
        <fullName evidence="3">Heme-binding protein</fullName>
    </recommendedName>
</protein>
<dbReference type="Gene3D" id="3.20.80.10">
    <property type="entry name" value="Regulatory factor, effector binding domain"/>
    <property type="match status" value="1"/>
</dbReference>
<evidence type="ECO:0000313" key="1">
    <source>
        <dbReference type="EMBL" id="MBB5689693.1"/>
    </source>
</evidence>
<evidence type="ECO:0008006" key="3">
    <source>
        <dbReference type="Google" id="ProtNLM"/>
    </source>
</evidence>
<proteinExistence type="predicted"/>
<accession>A0A840Y6I8</accession>
<sequence length="205" mass="21630">MPATLPVLFGTLFIGTQSVFGIRAGTVEPPFAVVDRLGALEIRQYGPRVAVEVHVAGAEDAARAAAVERLTAFVGGANLRGEEVAAALPVAQRPEGADPGPGEARLWAVRIHLPMHARIATLPPPDDGALRLRALPAKTVAVLRFTGVPRPTRTAERRAALAGMLAGSGWQPAGAAEAWFYDPPWTIPALRRNEIAVPVLPREPG</sequence>
<name>A0A840Y6I8_9PROT</name>
<organism evidence="1 2">
    <name type="scientific">Neoroseomonas alkaliterrae</name>
    <dbReference type="NCBI Taxonomy" id="1452450"/>
    <lineage>
        <taxon>Bacteria</taxon>
        <taxon>Pseudomonadati</taxon>
        <taxon>Pseudomonadota</taxon>
        <taxon>Alphaproteobacteria</taxon>
        <taxon>Acetobacterales</taxon>
        <taxon>Acetobacteraceae</taxon>
        <taxon>Neoroseomonas</taxon>
    </lineage>
</organism>
<dbReference type="InterPro" id="IPR011256">
    <property type="entry name" value="Reg_factor_effector_dom_sf"/>
</dbReference>
<dbReference type="InterPro" id="IPR006917">
    <property type="entry name" value="SOUL_heme-bd"/>
</dbReference>
<evidence type="ECO:0000313" key="2">
    <source>
        <dbReference type="Proteomes" id="UP000562254"/>
    </source>
</evidence>
<keyword evidence="2" id="KW-1185">Reference proteome</keyword>
<dbReference type="PANTHER" id="PTHR11220:SF58">
    <property type="entry name" value="SOUL HEME-BINDING FAMILY PROTEIN"/>
    <property type="match status" value="1"/>
</dbReference>
<dbReference type="Proteomes" id="UP000562254">
    <property type="component" value="Unassembled WGS sequence"/>
</dbReference>
<dbReference type="RefSeq" id="WP_184483737.1">
    <property type="nucleotide sequence ID" value="NZ_JAAEDJ010000036.1"/>
</dbReference>
<dbReference type="Pfam" id="PF04832">
    <property type="entry name" value="SOUL"/>
    <property type="match status" value="1"/>
</dbReference>
<comment type="caution">
    <text evidence="1">The sequence shown here is derived from an EMBL/GenBank/DDBJ whole genome shotgun (WGS) entry which is preliminary data.</text>
</comment>
<dbReference type="PANTHER" id="PTHR11220">
    <property type="entry name" value="HEME-BINDING PROTEIN-RELATED"/>
    <property type="match status" value="1"/>
</dbReference>
<dbReference type="SUPFAM" id="SSF55136">
    <property type="entry name" value="Probable bacterial effector-binding domain"/>
    <property type="match status" value="1"/>
</dbReference>
<dbReference type="EMBL" id="JACIJE010000004">
    <property type="protein sequence ID" value="MBB5689693.1"/>
    <property type="molecule type" value="Genomic_DNA"/>
</dbReference>
<dbReference type="AlphaFoldDB" id="A0A840Y6I8"/>
<gene>
    <name evidence="1" type="ORF">FHS88_001818</name>
</gene>
<reference evidence="1 2" key="1">
    <citation type="submission" date="2020-08" db="EMBL/GenBank/DDBJ databases">
        <title>Genomic Encyclopedia of Type Strains, Phase IV (KMG-IV): sequencing the most valuable type-strain genomes for metagenomic binning, comparative biology and taxonomic classification.</title>
        <authorList>
            <person name="Goeker M."/>
        </authorList>
    </citation>
    <scope>NUCLEOTIDE SEQUENCE [LARGE SCALE GENOMIC DNA]</scope>
    <source>
        <strain evidence="1 2">DSM 25895</strain>
    </source>
</reference>